<accession>A0A8J7MCZ4</accession>
<comment type="caution">
    <text evidence="2">The sequence shown here is derived from an EMBL/GenBank/DDBJ whole genome shotgun (WGS) entry which is preliminary data.</text>
</comment>
<keyword evidence="1" id="KW-1133">Transmembrane helix</keyword>
<gene>
    <name evidence="2" type="ORF">JIN82_03585</name>
</gene>
<evidence type="ECO:0000313" key="3">
    <source>
        <dbReference type="Proteomes" id="UP000624703"/>
    </source>
</evidence>
<name>A0A8J7MCZ4_9BACT</name>
<feature type="transmembrane region" description="Helical" evidence="1">
    <location>
        <begin position="301"/>
        <end position="320"/>
    </location>
</feature>
<reference evidence="2" key="1">
    <citation type="submission" date="2021-01" db="EMBL/GenBank/DDBJ databases">
        <title>Modified the classification status of verrucomicrobia.</title>
        <authorList>
            <person name="Feng X."/>
        </authorList>
    </citation>
    <scope>NUCLEOTIDE SEQUENCE</scope>
    <source>
        <strain evidence="2">_KCTC 22039</strain>
    </source>
</reference>
<protein>
    <submittedName>
        <fullName evidence="2">Uncharacterized protein</fullName>
    </submittedName>
</protein>
<dbReference type="EMBL" id="JAENIM010000020">
    <property type="protein sequence ID" value="MBK1790235.1"/>
    <property type="molecule type" value="Genomic_DNA"/>
</dbReference>
<evidence type="ECO:0000256" key="1">
    <source>
        <dbReference type="SAM" id="Phobius"/>
    </source>
</evidence>
<proteinExistence type="predicted"/>
<keyword evidence="3" id="KW-1185">Reference proteome</keyword>
<keyword evidence="1" id="KW-0472">Membrane</keyword>
<sequence length="400" mass="44723">MKPSIIKFLALTVTLIALIVCGIMICHAQYGLPFLALGGFFILPFVLKKVPRPLPTPFRWALASVGIFILVFIFANSMLFLRSNYTANNIDRSSLMISVPAETAADLPSPEQAPNDYQVMVMFLISADLDDPNTTRVQQWIAPTTAMPADPFQLAFQGLHLSASLDSFSPTSEWISGEYRKESISASHHSSSSGSIDWDLKKVRQSKLGHILESDGNLIYNHTPNKISLTPLDLSYHSYIIVWLVHKEARMEKIELSSLSNHLLPEDSDKLLADRLDSDRMGFHISFDEEIAAKGVLLANWLMPGFPLILLAILLIICALPKYKYTGLVALHVLVIFVSAAIDFWAIHYSSRVAQDAERPDHIRMQAASQLKHSFFWQESAQKMLAQLDKNELTTQAADQ</sequence>
<feature type="transmembrane region" description="Helical" evidence="1">
    <location>
        <begin position="327"/>
        <end position="347"/>
    </location>
</feature>
<organism evidence="2 3">
    <name type="scientific">Persicirhabdus sediminis</name>
    <dbReference type="NCBI Taxonomy" id="454144"/>
    <lineage>
        <taxon>Bacteria</taxon>
        <taxon>Pseudomonadati</taxon>
        <taxon>Verrucomicrobiota</taxon>
        <taxon>Verrucomicrobiia</taxon>
        <taxon>Verrucomicrobiales</taxon>
        <taxon>Verrucomicrobiaceae</taxon>
        <taxon>Persicirhabdus</taxon>
    </lineage>
</organism>
<feature type="transmembrane region" description="Helical" evidence="1">
    <location>
        <begin position="60"/>
        <end position="81"/>
    </location>
</feature>
<evidence type="ECO:0000313" key="2">
    <source>
        <dbReference type="EMBL" id="MBK1790235.1"/>
    </source>
</evidence>
<keyword evidence="1" id="KW-0812">Transmembrane</keyword>
<dbReference type="RefSeq" id="WP_200310273.1">
    <property type="nucleotide sequence ID" value="NZ_JAENIM010000020.1"/>
</dbReference>
<dbReference type="AlphaFoldDB" id="A0A8J7MCZ4"/>
<dbReference type="Proteomes" id="UP000624703">
    <property type="component" value="Unassembled WGS sequence"/>
</dbReference>